<evidence type="ECO:0000256" key="2">
    <source>
        <dbReference type="SAM" id="SignalP"/>
    </source>
</evidence>
<dbReference type="EMBL" id="CZAU01000009">
    <property type="protein sequence ID" value="CUP34119.1"/>
    <property type="molecule type" value="Genomic_DNA"/>
</dbReference>
<evidence type="ECO:0000313" key="4">
    <source>
        <dbReference type="EMBL" id="CUP34119.1"/>
    </source>
</evidence>
<feature type="chain" id="PRO_5041525060" description="Nucleolar protein 3" evidence="2">
    <location>
        <begin position="21"/>
        <end position="153"/>
    </location>
</feature>
<protein>
    <recommendedName>
        <fullName evidence="7">Nucleolar protein 3</fullName>
    </recommendedName>
</protein>
<evidence type="ECO:0000313" key="5">
    <source>
        <dbReference type="Proteomes" id="UP000095553"/>
    </source>
</evidence>
<evidence type="ECO:0000313" key="3">
    <source>
        <dbReference type="EMBL" id="CUN16932.1"/>
    </source>
</evidence>
<dbReference type="RefSeq" id="WP_009265645.1">
    <property type="nucleotide sequence ID" value="NZ_CACRSX010000039.1"/>
</dbReference>
<evidence type="ECO:0000313" key="6">
    <source>
        <dbReference type="Proteomes" id="UP000095564"/>
    </source>
</evidence>
<name>A0A174MK86_ANAHA</name>
<dbReference type="Proteomes" id="UP000095553">
    <property type="component" value="Unassembled WGS sequence"/>
</dbReference>
<keyword evidence="2" id="KW-0732">Signal</keyword>
<feature type="compositionally biased region" description="Low complexity" evidence="1">
    <location>
        <begin position="26"/>
        <end position="42"/>
    </location>
</feature>
<evidence type="ECO:0000256" key="1">
    <source>
        <dbReference type="SAM" id="MobiDB-lite"/>
    </source>
</evidence>
<sequence length="153" mass="16681">MRKRFLLISTIIVLSAFTFAACGKKSPSSPESTNSETTTAEPTTEENTEKDTTEEEKPVATATSEESTKEQTKTTTATKKDEQAKPKSATGTYNGFADTSSVEIEMSDGSYQTFMVNDEDLVNKLNDMDEGTKITFTYGAVEGQANMEILSIE</sequence>
<feature type="region of interest" description="Disordered" evidence="1">
    <location>
        <begin position="22"/>
        <end position="98"/>
    </location>
</feature>
<dbReference type="EMBL" id="CYXY01000026">
    <property type="protein sequence ID" value="CUN16932.1"/>
    <property type="molecule type" value="Genomic_DNA"/>
</dbReference>
<accession>A0A174MK86</accession>
<dbReference type="PROSITE" id="PS51257">
    <property type="entry name" value="PROKAR_LIPOPROTEIN"/>
    <property type="match status" value="1"/>
</dbReference>
<feature type="signal peptide" evidence="2">
    <location>
        <begin position="1"/>
        <end position="20"/>
    </location>
</feature>
<reference evidence="5 6" key="1">
    <citation type="submission" date="2015-09" db="EMBL/GenBank/DDBJ databases">
        <authorList>
            <consortium name="Pathogen Informatics"/>
        </authorList>
    </citation>
    <scope>NUCLEOTIDE SEQUENCE [LARGE SCALE GENOMIC DNA]</scope>
    <source>
        <strain evidence="4 6">2789STDY5834908</strain>
        <strain evidence="3 5">2789STDY5834959</strain>
    </source>
</reference>
<dbReference type="Proteomes" id="UP000095564">
    <property type="component" value="Unassembled WGS sequence"/>
</dbReference>
<organism evidence="4 6">
    <name type="scientific">Anaerostipes hadrus</name>
    <dbReference type="NCBI Taxonomy" id="649756"/>
    <lineage>
        <taxon>Bacteria</taxon>
        <taxon>Bacillati</taxon>
        <taxon>Bacillota</taxon>
        <taxon>Clostridia</taxon>
        <taxon>Lachnospirales</taxon>
        <taxon>Lachnospiraceae</taxon>
        <taxon>Anaerostipes</taxon>
    </lineage>
</organism>
<dbReference type="AlphaFoldDB" id="A0A174MK86"/>
<evidence type="ECO:0008006" key="7">
    <source>
        <dbReference type="Google" id="ProtNLM"/>
    </source>
</evidence>
<feature type="compositionally biased region" description="Basic and acidic residues" evidence="1">
    <location>
        <begin position="66"/>
        <end position="85"/>
    </location>
</feature>
<proteinExistence type="predicted"/>
<gene>
    <name evidence="4" type="ORF">ERS852520_01126</name>
    <name evidence="3" type="ORF">ERS852571_02950</name>
</gene>
<feature type="compositionally biased region" description="Basic and acidic residues" evidence="1">
    <location>
        <begin position="47"/>
        <end position="58"/>
    </location>
</feature>
<feature type="compositionally biased region" description="Polar residues" evidence="1">
    <location>
        <begin position="89"/>
        <end position="98"/>
    </location>
</feature>